<keyword evidence="2" id="KW-0812">Transmembrane</keyword>
<evidence type="ECO:0000313" key="4">
    <source>
        <dbReference type="EMBL" id="NME72778.1"/>
    </source>
</evidence>
<feature type="region of interest" description="Disordered" evidence="1">
    <location>
        <begin position="214"/>
        <end position="243"/>
    </location>
</feature>
<dbReference type="InterPro" id="IPR018392">
    <property type="entry name" value="LysM"/>
</dbReference>
<dbReference type="Pfam" id="PF01476">
    <property type="entry name" value="LysM"/>
    <property type="match status" value="1"/>
</dbReference>
<dbReference type="InterPro" id="IPR011990">
    <property type="entry name" value="TPR-like_helical_dom_sf"/>
</dbReference>
<organism evidence="4 5">
    <name type="scientific">Flammeovirga aprica JL-4</name>
    <dbReference type="NCBI Taxonomy" id="694437"/>
    <lineage>
        <taxon>Bacteria</taxon>
        <taxon>Pseudomonadati</taxon>
        <taxon>Bacteroidota</taxon>
        <taxon>Cytophagia</taxon>
        <taxon>Cytophagales</taxon>
        <taxon>Flammeovirgaceae</taxon>
        <taxon>Flammeovirga</taxon>
    </lineage>
</organism>
<dbReference type="Gene3D" id="3.10.350.10">
    <property type="entry name" value="LysM domain"/>
    <property type="match status" value="1"/>
</dbReference>
<dbReference type="RefSeq" id="WP_169660949.1">
    <property type="nucleotide sequence ID" value="NZ_JABANE010000207.1"/>
</dbReference>
<evidence type="ECO:0000259" key="3">
    <source>
        <dbReference type="PROSITE" id="PS51782"/>
    </source>
</evidence>
<reference evidence="4 5" key="1">
    <citation type="submission" date="2020-04" db="EMBL/GenBank/DDBJ databases">
        <title>Flammeovirga sp. SR4, a novel species isolated from seawater.</title>
        <authorList>
            <person name="Wang X."/>
        </authorList>
    </citation>
    <scope>NUCLEOTIDE SEQUENCE [LARGE SCALE GENOMIC DNA]</scope>
    <source>
        <strain evidence="4 5">ATCC 23126</strain>
    </source>
</reference>
<sequence>MTIQELQERYQFNRETPIVIGDRCKVFYGKLEEDAVLVIADLSPRIIAKEPVDSFEAGATFSFEGTSETSDTYVFGSVQYTIRMLDNYSEEIQQKVEMIIKEKDEESLRQHEKDLLYALRLPELDRTQKLLDIKSLYKQELYDETFKAIAYDYADDLLLDGETLYLLGDMCEKGMGTFRNVEQARQFFARAAEVGVTNAQKRVEMIDEELNRSQTTEVKAEESVDATPSASRLKRKSGPVNRRRGLSKKNKIRYTIIGSFSFILGLFISSIFSFILSFTSNSSATVTDDSQEINASSDENLTESDVYFKKLESDLLKQMADLRNYKYGMGKLKEGVTMIEQAERTNDFTATQSKRLTQLSGFIMGQISAMNDNKKEDFWIKHKSKAGETVISIANHYKVPEKNVLDSEGKTISMDRIFKNNEIVKVGIPALFFDHKILPGESIGTISNKYDIQPEDIRKLNELPSDVIHPGQELRVYIRE</sequence>
<dbReference type="AlphaFoldDB" id="A0A7X9XDG6"/>
<dbReference type="PROSITE" id="PS51782">
    <property type="entry name" value="LYSM"/>
    <property type="match status" value="1"/>
</dbReference>
<feature type="domain" description="LysM" evidence="3">
    <location>
        <begin position="433"/>
        <end position="476"/>
    </location>
</feature>
<accession>A0A7X9XDG6</accession>
<evidence type="ECO:0000313" key="5">
    <source>
        <dbReference type="Proteomes" id="UP000576082"/>
    </source>
</evidence>
<evidence type="ECO:0000256" key="2">
    <source>
        <dbReference type="SAM" id="Phobius"/>
    </source>
</evidence>
<dbReference type="SMART" id="SM00257">
    <property type="entry name" value="LysM"/>
    <property type="match status" value="1"/>
</dbReference>
<keyword evidence="5" id="KW-1185">Reference proteome</keyword>
<dbReference type="SUPFAM" id="SSF54106">
    <property type="entry name" value="LysM domain"/>
    <property type="match status" value="1"/>
</dbReference>
<evidence type="ECO:0000256" key="1">
    <source>
        <dbReference type="SAM" id="MobiDB-lite"/>
    </source>
</evidence>
<feature type="transmembrane region" description="Helical" evidence="2">
    <location>
        <begin position="252"/>
        <end position="276"/>
    </location>
</feature>
<dbReference type="Gene3D" id="1.25.40.10">
    <property type="entry name" value="Tetratricopeptide repeat domain"/>
    <property type="match status" value="1"/>
</dbReference>
<proteinExistence type="predicted"/>
<dbReference type="EMBL" id="JABANE010000207">
    <property type="protein sequence ID" value="NME72778.1"/>
    <property type="molecule type" value="Genomic_DNA"/>
</dbReference>
<keyword evidence="2" id="KW-0472">Membrane</keyword>
<protein>
    <submittedName>
        <fullName evidence="4">LysM peptidoglycan-binding domain-containing protein</fullName>
    </submittedName>
</protein>
<gene>
    <name evidence="4" type="ORF">HHU12_32770</name>
</gene>
<feature type="compositionally biased region" description="Basic residues" evidence="1">
    <location>
        <begin position="232"/>
        <end position="243"/>
    </location>
</feature>
<comment type="caution">
    <text evidence="4">The sequence shown here is derived from an EMBL/GenBank/DDBJ whole genome shotgun (WGS) entry which is preliminary data.</text>
</comment>
<keyword evidence="2" id="KW-1133">Transmembrane helix</keyword>
<dbReference type="InterPro" id="IPR036779">
    <property type="entry name" value="LysM_dom_sf"/>
</dbReference>
<name>A0A7X9XDG6_9BACT</name>
<dbReference type="SUPFAM" id="SSF81901">
    <property type="entry name" value="HCP-like"/>
    <property type="match status" value="1"/>
</dbReference>
<dbReference type="Proteomes" id="UP000576082">
    <property type="component" value="Unassembled WGS sequence"/>
</dbReference>